<gene>
    <name evidence="1" type="ORF">Sylvanvirus10_2</name>
</gene>
<proteinExistence type="predicted"/>
<name>A0A3G5AHW1_9VIRU</name>
<protein>
    <submittedName>
        <fullName evidence="1">Uncharacterized protein</fullName>
    </submittedName>
</protein>
<organism evidence="1">
    <name type="scientific">Sylvanvirus sp</name>
    <dbReference type="NCBI Taxonomy" id="2487774"/>
    <lineage>
        <taxon>Viruses</taxon>
    </lineage>
</organism>
<dbReference type="EMBL" id="MK072516">
    <property type="protein sequence ID" value="AYV86805.1"/>
    <property type="molecule type" value="Genomic_DNA"/>
</dbReference>
<sequence>MRWINGIKVTSPLASDIVIEQPNICDCESPKNTNYCGVCGQQLTTKRITKKYLYPELFITGRDNTVISFHHGVKQYDVYIKNDNVCYISFEFGEQDTLSYFKYEFLKLIEEIQHISNILTINNISHECGRFYYWIY</sequence>
<reference evidence="1" key="1">
    <citation type="submission" date="2018-10" db="EMBL/GenBank/DDBJ databases">
        <title>Hidden diversity of soil giant viruses.</title>
        <authorList>
            <person name="Schulz F."/>
            <person name="Alteio L."/>
            <person name="Goudeau D."/>
            <person name="Ryan E.M."/>
            <person name="Malmstrom R.R."/>
            <person name="Blanchard J."/>
            <person name="Woyke T."/>
        </authorList>
    </citation>
    <scope>NUCLEOTIDE SEQUENCE</scope>
    <source>
        <strain evidence="1">SYV1</strain>
    </source>
</reference>
<accession>A0A3G5AHW1</accession>
<evidence type="ECO:0000313" key="1">
    <source>
        <dbReference type="EMBL" id="AYV86805.1"/>
    </source>
</evidence>